<dbReference type="Gene3D" id="1.10.10.10">
    <property type="entry name" value="Winged helix-like DNA-binding domain superfamily/Winged helix DNA-binding domain"/>
    <property type="match status" value="1"/>
</dbReference>
<comment type="caution">
    <text evidence="1">The sequence shown here is derived from an EMBL/GenBank/DDBJ whole genome shotgun (WGS) entry which is preliminary data.</text>
</comment>
<accession>A0ABP7ZCZ9</accession>
<proteinExistence type="predicted"/>
<dbReference type="Proteomes" id="UP001415169">
    <property type="component" value="Unassembled WGS sequence"/>
</dbReference>
<gene>
    <name evidence="1" type="ORF">GCM10022286_00740</name>
</gene>
<name>A0ABP7ZCZ9_9MICO</name>
<reference evidence="1" key="2">
    <citation type="submission" date="2023-12" db="EMBL/GenBank/DDBJ databases">
        <authorList>
            <person name="Sun Q."/>
            <person name="Inoue M."/>
        </authorList>
    </citation>
    <scope>NUCLEOTIDE SEQUENCE</scope>
    <source>
        <strain evidence="1">JCM 17590</strain>
    </source>
</reference>
<evidence type="ECO:0000313" key="1">
    <source>
        <dbReference type="EMBL" id="GAA4153852.1"/>
    </source>
</evidence>
<dbReference type="SUPFAM" id="SSF88659">
    <property type="entry name" value="Sigma3 and sigma4 domains of RNA polymerase sigma factors"/>
    <property type="match status" value="1"/>
</dbReference>
<dbReference type="InterPro" id="IPR036388">
    <property type="entry name" value="WH-like_DNA-bd_sf"/>
</dbReference>
<sequence>MSDLSLSEQYEDGAPVTEVAVLSVEQELERAELFAELWSLVDGLPSKPRQALLMTADGATISTVANRTHSTVEQAAEWLDQAASALRVALLQRTAVLAWL</sequence>
<reference evidence="1" key="1">
    <citation type="journal article" date="2014" name="Int. J. Syst. Evol. Microbiol.">
        <title>Complete genome of a new Firmicutes species belonging to the dominant human colonic microbiota ('Ruminococcus bicirculans') reveals two chromosomes and a selective capacity to utilize plant glucans.</title>
        <authorList>
            <consortium name="NISC Comparative Sequencing Program"/>
            <person name="Wegmann U."/>
            <person name="Louis P."/>
            <person name="Goesmann A."/>
            <person name="Henrissat B."/>
            <person name="Duncan S.H."/>
            <person name="Flint H.J."/>
        </authorList>
    </citation>
    <scope>NUCLEOTIDE SEQUENCE</scope>
    <source>
        <strain evidence="1">JCM 17590</strain>
    </source>
</reference>
<dbReference type="EMBL" id="BAABBV010000001">
    <property type="protein sequence ID" value="GAA4153852.1"/>
    <property type="molecule type" value="Genomic_DNA"/>
</dbReference>
<evidence type="ECO:0000313" key="2">
    <source>
        <dbReference type="Proteomes" id="UP001415169"/>
    </source>
</evidence>
<organism evidence="1 2">
    <name type="scientific">Gryllotalpicola daejeonensis</name>
    <dbReference type="NCBI Taxonomy" id="993087"/>
    <lineage>
        <taxon>Bacteria</taxon>
        <taxon>Bacillati</taxon>
        <taxon>Actinomycetota</taxon>
        <taxon>Actinomycetes</taxon>
        <taxon>Micrococcales</taxon>
        <taxon>Microbacteriaceae</taxon>
        <taxon>Gryllotalpicola</taxon>
    </lineage>
</organism>
<dbReference type="RefSeq" id="WP_344789756.1">
    <property type="nucleotide sequence ID" value="NZ_BAABBV010000001.1"/>
</dbReference>
<protein>
    <recommendedName>
        <fullName evidence="3">Sigma-70 family RNA polymerase sigma factor</fullName>
    </recommendedName>
</protein>
<keyword evidence="2" id="KW-1185">Reference proteome</keyword>
<evidence type="ECO:0008006" key="3">
    <source>
        <dbReference type="Google" id="ProtNLM"/>
    </source>
</evidence>
<dbReference type="InterPro" id="IPR013324">
    <property type="entry name" value="RNA_pol_sigma_r3/r4-like"/>
</dbReference>